<keyword evidence="2 6" id="KW-0812">Transmembrane</keyword>
<feature type="transmembrane region" description="Helical" evidence="6">
    <location>
        <begin position="33"/>
        <end position="53"/>
    </location>
</feature>
<gene>
    <name evidence="7" type="primary">Contig10000.g10692</name>
    <name evidence="7" type="ORF">STYLEM_7451</name>
</gene>
<keyword evidence="3 6" id="KW-1133">Transmembrane helix</keyword>
<evidence type="ECO:0000256" key="6">
    <source>
        <dbReference type="SAM" id="Phobius"/>
    </source>
</evidence>
<feature type="transmembrane region" description="Helical" evidence="6">
    <location>
        <begin position="59"/>
        <end position="78"/>
    </location>
</feature>
<protein>
    <submittedName>
        <fullName evidence="7">Uncharacterized protein</fullName>
    </submittedName>
</protein>
<feature type="coiled-coil region" evidence="5">
    <location>
        <begin position="149"/>
        <end position="176"/>
    </location>
</feature>
<name>A0A078A8C2_STYLE</name>
<dbReference type="GO" id="GO:0016020">
    <property type="term" value="C:membrane"/>
    <property type="evidence" value="ECO:0007669"/>
    <property type="project" value="UniProtKB-SubCell"/>
</dbReference>
<dbReference type="Proteomes" id="UP000039865">
    <property type="component" value="Unassembled WGS sequence"/>
</dbReference>
<evidence type="ECO:0000313" key="7">
    <source>
        <dbReference type="EMBL" id="CDW78474.1"/>
    </source>
</evidence>
<proteinExistence type="predicted"/>
<keyword evidence="5" id="KW-0175">Coiled coil</keyword>
<organism evidence="7 8">
    <name type="scientific">Stylonychia lemnae</name>
    <name type="common">Ciliate</name>
    <dbReference type="NCBI Taxonomy" id="5949"/>
    <lineage>
        <taxon>Eukaryota</taxon>
        <taxon>Sar</taxon>
        <taxon>Alveolata</taxon>
        <taxon>Ciliophora</taxon>
        <taxon>Intramacronucleata</taxon>
        <taxon>Spirotrichea</taxon>
        <taxon>Stichotrichia</taxon>
        <taxon>Sporadotrichida</taxon>
        <taxon>Oxytrichidae</taxon>
        <taxon>Stylonychinae</taxon>
        <taxon>Stylonychia</taxon>
    </lineage>
</organism>
<evidence type="ECO:0000313" key="8">
    <source>
        <dbReference type="Proteomes" id="UP000039865"/>
    </source>
</evidence>
<keyword evidence="4 6" id="KW-0472">Membrane</keyword>
<sequence>MSDNVGGAPAAGEEKPKSCFSFNYENMLKLAKVLQIVSALFLMAIVIVRFVYFVQLGSLPNYIMTFYFPVFAIYLLLFECGWMSIRRKFYLMNFFWGKAIFDFFLGCMIISAYVVPPIDVPATIFFFVTTIVLVTISICFRKEERERIDQDLEAIRKSDEERAKKLEAKKQKALDLANKV</sequence>
<dbReference type="PANTHER" id="PTHR28128">
    <property type="entry name" value="GOLGI APPARATUS MEMBRANE PROTEIN TVP15"/>
    <property type="match status" value="1"/>
</dbReference>
<evidence type="ECO:0000256" key="1">
    <source>
        <dbReference type="ARBA" id="ARBA00004141"/>
    </source>
</evidence>
<dbReference type="AlphaFoldDB" id="A0A078A8C2"/>
<dbReference type="InterPro" id="IPR013714">
    <property type="entry name" value="Golgi_TVP15"/>
</dbReference>
<evidence type="ECO:0000256" key="3">
    <source>
        <dbReference type="ARBA" id="ARBA00022989"/>
    </source>
</evidence>
<comment type="subcellular location">
    <subcellularLocation>
        <location evidence="1">Membrane</location>
        <topology evidence="1">Multi-pass membrane protein</topology>
    </subcellularLocation>
</comment>
<reference evidence="7 8" key="1">
    <citation type="submission" date="2014-06" db="EMBL/GenBank/DDBJ databases">
        <authorList>
            <person name="Swart Estienne"/>
        </authorList>
    </citation>
    <scope>NUCLEOTIDE SEQUENCE [LARGE SCALE GENOMIC DNA]</scope>
    <source>
        <strain evidence="7 8">130c</strain>
    </source>
</reference>
<feature type="transmembrane region" description="Helical" evidence="6">
    <location>
        <begin position="90"/>
        <end position="114"/>
    </location>
</feature>
<keyword evidence="8" id="KW-1185">Reference proteome</keyword>
<accession>A0A078A8C2</accession>
<dbReference type="InParanoid" id="A0A078A8C2"/>
<dbReference type="OrthoDB" id="423534at2759"/>
<dbReference type="EMBL" id="CCKQ01007130">
    <property type="protein sequence ID" value="CDW78474.1"/>
    <property type="molecule type" value="Genomic_DNA"/>
</dbReference>
<feature type="transmembrane region" description="Helical" evidence="6">
    <location>
        <begin position="120"/>
        <end position="140"/>
    </location>
</feature>
<evidence type="ECO:0000256" key="4">
    <source>
        <dbReference type="ARBA" id="ARBA00023136"/>
    </source>
</evidence>
<dbReference type="PANTHER" id="PTHR28128:SF3">
    <property type="entry name" value="CHROMOSOME UNDETERMINED SCAFFOLD_46, WHOLE GENOME SHOTGUN SEQUENCE"/>
    <property type="match status" value="1"/>
</dbReference>
<evidence type="ECO:0000256" key="2">
    <source>
        <dbReference type="ARBA" id="ARBA00022692"/>
    </source>
</evidence>
<evidence type="ECO:0000256" key="5">
    <source>
        <dbReference type="SAM" id="Coils"/>
    </source>
</evidence>